<evidence type="ECO:0000313" key="4">
    <source>
        <dbReference type="Proteomes" id="UP000285146"/>
    </source>
</evidence>
<evidence type="ECO:0000256" key="2">
    <source>
        <dbReference type="SAM" id="Phobius"/>
    </source>
</evidence>
<comment type="caution">
    <text evidence="3">The sequence shown here is derived from an EMBL/GenBank/DDBJ whole genome shotgun (WGS) entry which is preliminary data.</text>
</comment>
<name>A0A423VMQ6_9PEZI</name>
<dbReference type="EMBL" id="LKEB01000086">
    <property type="protein sequence ID" value="ROV92219.1"/>
    <property type="molecule type" value="Genomic_DNA"/>
</dbReference>
<evidence type="ECO:0000313" key="3">
    <source>
        <dbReference type="EMBL" id="ROV92219.1"/>
    </source>
</evidence>
<keyword evidence="2" id="KW-0472">Membrane</keyword>
<feature type="compositionally biased region" description="Polar residues" evidence="1">
    <location>
        <begin position="144"/>
        <end position="157"/>
    </location>
</feature>
<dbReference type="Proteomes" id="UP000285146">
    <property type="component" value="Unassembled WGS sequence"/>
</dbReference>
<gene>
    <name evidence="3" type="ORF">VPNG_09670</name>
</gene>
<reference evidence="3 4" key="1">
    <citation type="submission" date="2015-09" db="EMBL/GenBank/DDBJ databases">
        <title>Host preference determinants of Valsa canker pathogens revealed by comparative genomics.</title>
        <authorList>
            <person name="Yin Z."/>
            <person name="Huang L."/>
        </authorList>
    </citation>
    <scope>NUCLEOTIDE SEQUENCE [LARGE SCALE GENOMIC DNA]</scope>
    <source>
        <strain evidence="3 4">SXYLt</strain>
    </source>
</reference>
<feature type="transmembrane region" description="Helical" evidence="2">
    <location>
        <begin position="20"/>
        <end position="47"/>
    </location>
</feature>
<sequence length="199" mass="21979">MAMATMAPSVVARDPMPARLLVAFNVALAILLVIGLLFLLAGLVWLFRFFFRKPPATQQSDEEQGIELQNVAHQPSQSQEVLWNSNTQSSELAIAEPPRAYFSAGREYAQPEGAFQDPSASSASLPEYSMEPNAGSRRQERQIQHVSVQGRTNSGQQMYGKDYSAGGREPRFAADVHQSHNSNNNVDYGRRGNRFAHGI</sequence>
<evidence type="ECO:0000256" key="1">
    <source>
        <dbReference type="SAM" id="MobiDB-lite"/>
    </source>
</evidence>
<keyword evidence="4" id="KW-1185">Reference proteome</keyword>
<protein>
    <submittedName>
        <fullName evidence="3">Uncharacterized protein</fullName>
    </submittedName>
</protein>
<keyword evidence="2" id="KW-1133">Transmembrane helix</keyword>
<dbReference type="AlphaFoldDB" id="A0A423VMQ6"/>
<accession>A0A423VMQ6</accession>
<proteinExistence type="predicted"/>
<organism evidence="3 4">
    <name type="scientific">Cytospora leucostoma</name>
    <dbReference type="NCBI Taxonomy" id="1230097"/>
    <lineage>
        <taxon>Eukaryota</taxon>
        <taxon>Fungi</taxon>
        <taxon>Dikarya</taxon>
        <taxon>Ascomycota</taxon>
        <taxon>Pezizomycotina</taxon>
        <taxon>Sordariomycetes</taxon>
        <taxon>Sordariomycetidae</taxon>
        <taxon>Diaporthales</taxon>
        <taxon>Cytosporaceae</taxon>
        <taxon>Cytospora</taxon>
    </lineage>
</organism>
<dbReference type="OrthoDB" id="5222449at2759"/>
<keyword evidence="2" id="KW-0812">Transmembrane</keyword>
<dbReference type="InParanoid" id="A0A423VMQ6"/>
<feature type="region of interest" description="Disordered" evidence="1">
    <location>
        <begin position="112"/>
        <end position="158"/>
    </location>
</feature>